<dbReference type="RefSeq" id="WP_284317054.1">
    <property type="nucleotide sequence ID" value="NZ_BSPC01000096.1"/>
</dbReference>
<name>A0ABQ6CZM2_9HYPH</name>
<evidence type="ECO:0000313" key="1">
    <source>
        <dbReference type="EMBL" id="GLS24134.1"/>
    </source>
</evidence>
<keyword evidence="2" id="KW-1185">Reference proteome</keyword>
<reference evidence="2" key="1">
    <citation type="journal article" date="2019" name="Int. J. Syst. Evol. Microbiol.">
        <title>The Global Catalogue of Microorganisms (GCM) 10K type strain sequencing project: providing services to taxonomists for standard genome sequencing and annotation.</title>
        <authorList>
            <consortium name="The Broad Institute Genomics Platform"/>
            <consortium name="The Broad Institute Genome Sequencing Center for Infectious Disease"/>
            <person name="Wu L."/>
            <person name="Ma J."/>
        </authorList>
    </citation>
    <scope>NUCLEOTIDE SEQUENCE [LARGE SCALE GENOMIC DNA]</scope>
    <source>
        <strain evidence="2">NBRC 101365</strain>
    </source>
</reference>
<gene>
    <name evidence="1" type="ORF">GCM10007874_71550</name>
</gene>
<accession>A0ABQ6CZM2</accession>
<dbReference type="EMBL" id="BSPC01000096">
    <property type="protein sequence ID" value="GLS24134.1"/>
    <property type="molecule type" value="Genomic_DNA"/>
</dbReference>
<evidence type="ECO:0000313" key="2">
    <source>
        <dbReference type="Proteomes" id="UP001156882"/>
    </source>
</evidence>
<comment type="caution">
    <text evidence="1">The sequence shown here is derived from an EMBL/GenBank/DDBJ whole genome shotgun (WGS) entry which is preliminary data.</text>
</comment>
<organism evidence="1 2">
    <name type="scientific">Labrys miyagiensis</name>
    <dbReference type="NCBI Taxonomy" id="346912"/>
    <lineage>
        <taxon>Bacteria</taxon>
        <taxon>Pseudomonadati</taxon>
        <taxon>Pseudomonadota</taxon>
        <taxon>Alphaproteobacteria</taxon>
        <taxon>Hyphomicrobiales</taxon>
        <taxon>Xanthobacteraceae</taxon>
        <taxon>Labrys</taxon>
    </lineage>
</organism>
<proteinExistence type="predicted"/>
<protein>
    <submittedName>
        <fullName evidence="1">Uncharacterized protein</fullName>
    </submittedName>
</protein>
<sequence length="62" mass="6789">MPDDVPSTLDEARELFEASPSAASATHYARMASFYLSDGMISQETLDAIRHQVRPYLSAAAE</sequence>
<dbReference type="Proteomes" id="UP001156882">
    <property type="component" value="Unassembled WGS sequence"/>
</dbReference>